<evidence type="ECO:0000313" key="8">
    <source>
        <dbReference type="EMBL" id="WUM19131.1"/>
    </source>
</evidence>
<protein>
    <submittedName>
        <fullName evidence="8">Type II secretion system F family protein</fullName>
    </submittedName>
</protein>
<keyword evidence="5 6" id="KW-0472">Membrane</keyword>
<dbReference type="PANTHER" id="PTHR35007:SF4">
    <property type="entry name" value="CONSERVED TRANSMEMBRANE PROTEIN-RELATED"/>
    <property type="match status" value="1"/>
</dbReference>
<dbReference type="InterPro" id="IPR018076">
    <property type="entry name" value="T2SS_GspF_dom"/>
</dbReference>
<gene>
    <name evidence="8" type="ORF">OG579_15585</name>
</gene>
<evidence type="ECO:0000256" key="2">
    <source>
        <dbReference type="ARBA" id="ARBA00022475"/>
    </source>
</evidence>
<keyword evidence="2" id="KW-1003">Cell membrane</keyword>
<organism evidence="8 9">
    <name type="scientific">Williamsia herbipolensis</name>
    <dbReference type="NCBI Taxonomy" id="1603258"/>
    <lineage>
        <taxon>Bacteria</taxon>
        <taxon>Bacillati</taxon>
        <taxon>Actinomycetota</taxon>
        <taxon>Actinomycetes</taxon>
        <taxon>Mycobacteriales</taxon>
        <taxon>Nocardiaceae</taxon>
        <taxon>Williamsia</taxon>
    </lineage>
</organism>
<keyword evidence="4 6" id="KW-1133">Transmembrane helix</keyword>
<accession>A0AAU4JZE6</accession>
<feature type="transmembrane region" description="Helical" evidence="6">
    <location>
        <begin position="42"/>
        <end position="72"/>
    </location>
</feature>
<evidence type="ECO:0000256" key="5">
    <source>
        <dbReference type="ARBA" id="ARBA00023136"/>
    </source>
</evidence>
<keyword evidence="9" id="KW-1185">Reference proteome</keyword>
<keyword evidence="3 6" id="KW-0812">Transmembrane</keyword>
<evidence type="ECO:0000256" key="3">
    <source>
        <dbReference type="ARBA" id="ARBA00022692"/>
    </source>
</evidence>
<dbReference type="GO" id="GO:0005886">
    <property type="term" value="C:plasma membrane"/>
    <property type="evidence" value="ECO:0007669"/>
    <property type="project" value="UniProtKB-SubCell"/>
</dbReference>
<comment type="subcellular location">
    <subcellularLocation>
        <location evidence="1">Cell membrane</location>
        <topology evidence="1">Multi-pass membrane protein</topology>
    </subcellularLocation>
</comment>
<reference evidence="8 9" key="1">
    <citation type="submission" date="2022-10" db="EMBL/GenBank/DDBJ databases">
        <title>The complete genomes of actinobacterial strains from the NBC collection.</title>
        <authorList>
            <person name="Joergensen T.S."/>
            <person name="Alvarez Arevalo M."/>
            <person name="Sterndorff E.B."/>
            <person name="Faurdal D."/>
            <person name="Vuksanovic O."/>
            <person name="Mourched A.-S."/>
            <person name="Charusanti P."/>
            <person name="Shaw S."/>
            <person name="Blin K."/>
            <person name="Weber T."/>
        </authorList>
    </citation>
    <scope>NUCLEOTIDE SEQUENCE [LARGE SCALE GENOMIC DNA]</scope>
    <source>
        <strain evidence="8 9">NBC_00319</strain>
    </source>
</reference>
<evidence type="ECO:0000313" key="9">
    <source>
        <dbReference type="Proteomes" id="UP001432128"/>
    </source>
</evidence>
<feature type="domain" description="Type II secretion system protein GspF" evidence="7">
    <location>
        <begin position="124"/>
        <end position="226"/>
    </location>
</feature>
<name>A0AAU4JZE6_9NOCA</name>
<evidence type="ECO:0000256" key="4">
    <source>
        <dbReference type="ARBA" id="ARBA00022989"/>
    </source>
</evidence>
<evidence type="ECO:0000259" key="7">
    <source>
        <dbReference type="Pfam" id="PF00482"/>
    </source>
</evidence>
<feature type="transmembrane region" description="Helical" evidence="6">
    <location>
        <begin position="206"/>
        <end position="231"/>
    </location>
</feature>
<dbReference type="Proteomes" id="UP001432128">
    <property type="component" value="Chromosome"/>
</dbReference>
<dbReference type="Pfam" id="PF00482">
    <property type="entry name" value="T2SSF"/>
    <property type="match status" value="1"/>
</dbReference>
<sequence>MSAVVAAVAVLLMLWPHARPTARIRGLAPDQTRRRSGVPLGVLTAGGVTLAAVMAFGVSAGVAGAIVGVALLHRAGLRRRERTDSAALDLLLDAVAVMIAELSVGTHPARACRQAAEDVTAACDVALRDSPGSVVSVVTRMAGRAELGGDVAAGVENAGAVHQSSWDRVAVAWRTAEQQGLPMADLLSAVRDDLVARRRFTERTRAALAGARATATVLAFLPVLGIGLGQAMGASPLAVLTGGGLGGILLVIGVGLVAVGLWWTEKITAKVMTP</sequence>
<dbReference type="RefSeq" id="WP_328856688.1">
    <property type="nucleotide sequence ID" value="NZ_CP108021.1"/>
</dbReference>
<dbReference type="AlphaFoldDB" id="A0AAU4JZE6"/>
<proteinExistence type="predicted"/>
<evidence type="ECO:0000256" key="6">
    <source>
        <dbReference type="SAM" id="Phobius"/>
    </source>
</evidence>
<feature type="transmembrane region" description="Helical" evidence="6">
    <location>
        <begin position="237"/>
        <end position="263"/>
    </location>
</feature>
<evidence type="ECO:0000256" key="1">
    <source>
        <dbReference type="ARBA" id="ARBA00004651"/>
    </source>
</evidence>
<dbReference type="PANTHER" id="PTHR35007">
    <property type="entry name" value="INTEGRAL MEMBRANE PROTEIN-RELATED"/>
    <property type="match status" value="1"/>
</dbReference>
<dbReference type="EMBL" id="CP108021">
    <property type="protein sequence ID" value="WUM19131.1"/>
    <property type="molecule type" value="Genomic_DNA"/>
</dbReference>
<dbReference type="KEGG" id="whr:OG579_15585"/>